<accession>A0AAF0XC10</accession>
<dbReference type="PROSITE" id="PS50089">
    <property type="entry name" value="ZF_RING_2"/>
    <property type="match status" value="1"/>
</dbReference>
<evidence type="ECO:0000256" key="7">
    <source>
        <dbReference type="ARBA" id="ARBA00022833"/>
    </source>
</evidence>
<protein>
    <recommendedName>
        <fullName evidence="2">RING-type E3 ubiquitin transferase</fullName>
        <ecNumber evidence="2">2.3.2.27</ecNumber>
    </recommendedName>
</protein>
<evidence type="ECO:0000256" key="2">
    <source>
        <dbReference type="ARBA" id="ARBA00012483"/>
    </source>
</evidence>
<gene>
    <name evidence="10" type="ORF">DCAR_0624649</name>
</gene>
<keyword evidence="6" id="KW-0833">Ubl conjugation pathway</keyword>
<comment type="catalytic activity">
    <reaction evidence="1">
        <text>S-ubiquitinyl-[E2 ubiquitin-conjugating enzyme]-L-cysteine + [acceptor protein]-L-lysine = [E2 ubiquitin-conjugating enzyme]-L-cysteine + N(6)-ubiquitinyl-[acceptor protein]-L-lysine.</text>
        <dbReference type="EC" id="2.3.2.27"/>
    </reaction>
</comment>
<evidence type="ECO:0000256" key="5">
    <source>
        <dbReference type="ARBA" id="ARBA00022771"/>
    </source>
</evidence>
<evidence type="ECO:0000256" key="6">
    <source>
        <dbReference type="ARBA" id="ARBA00022786"/>
    </source>
</evidence>
<dbReference type="EC" id="2.3.2.27" evidence="2"/>
<keyword evidence="4" id="KW-0479">Metal-binding</keyword>
<dbReference type="InterPro" id="IPR001841">
    <property type="entry name" value="Znf_RING"/>
</dbReference>
<dbReference type="GO" id="GO:0005634">
    <property type="term" value="C:nucleus"/>
    <property type="evidence" value="ECO:0007669"/>
    <property type="project" value="TreeGrafter"/>
</dbReference>
<evidence type="ECO:0000256" key="3">
    <source>
        <dbReference type="ARBA" id="ARBA00022679"/>
    </source>
</evidence>
<sequence length="95" mass="10955">MQENLELEEQMGRVDSRLSEETIMGHLKVRSYDATSERINEEPDICVICQGEYEKDELIGGLQCRHEYHVECVKKWLQQHNSCPICKADAVSLST</sequence>
<keyword evidence="5 8" id="KW-0863">Zinc-finger</keyword>
<dbReference type="InterPro" id="IPR013083">
    <property type="entry name" value="Znf_RING/FYVE/PHD"/>
</dbReference>
<evidence type="ECO:0000259" key="9">
    <source>
        <dbReference type="PROSITE" id="PS50089"/>
    </source>
</evidence>
<dbReference type="Pfam" id="PF13639">
    <property type="entry name" value="zf-RING_2"/>
    <property type="match status" value="1"/>
</dbReference>
<proteinExistence type="predicted"/>
<keyword evidence="11" id="KW-1185">Reference proteome</keyword>
<dbReference type="Gene3D" id="3.30.40.10">
    <property type="entry name" value="Zinc/RING finger domain, C3HC4 (zinc finger)"/>
    <property type="match status" value="1"/>
</dbReference>
<keyword evidence="7" id="KW-0862">Zinc</keyword>
<evidence type="ECO:0000313" key="11">
    <source>
        <dbReference type="Proteomes" id="UP000077755"/>
    </source>
</evidence>
<dbReference type="PANTHER" id="PTHR22937:SF222">
    <property type="entry name" value="RING-TYPE E3 UBIQUITIN TRANSFERASE"/>
    <property type="match status" value="1"/>
</dbReference>
<reference evidence="10" key="1">
    <citation type="journal article" date="2016" name="Nat. Genet.">
        <title>A high-quality carrot genome assembly provides new insights into carotenoid accumulation and asterid genome evolution.</title>
        <authorList>
            <person name="Iorizzo M."/>
            <person name="Ellison S."/>
            <person name="Senalik D."/>
            <person name="Zeng P."/>
            <person name="Satapoomin P."/>
            <person name="Huang J."/>
            <person name="Bowman M."/>
            <person name="Iovene M."/>
            <person name="Sanseverino W."/>
            <person name="Cavagnaro P."/>
            <person name="Yildiz M."/>
            <person name="Macko-Podgorni A."/>
            <person name="Moranska E."/>
            <person name="Grzebelus E."/>
            <person name="Grzebelus D."/>
            <person name="Ashrafi H."/>
            <person name="Zheng Z."/>
            <person name="Cheng S."/>
            <person name="Spooner D."/>
            <person name="Van Deynze A."/>
            <person name="Simon P."/>
        </authorList>
    </citation>
    <scope>NUCLEOTIDE SEQUENCE</scope>
    <source>
        <tissue evidence="10">Leaf</tissue>
    </source>
</reference>
<dbReference type="EMBL" id="CP093348">
    <property type="protein sequence ID" value="WOH05235.1"/>
    <property type="molecule type" value="Genomic_DNA"/>
</dbReference>
<evidence type="ECO:0000313" key="10">
    <source>
        <dbReference type="EMBL" id="WOH05235.1"/>
    </source>
</evidence>
<dbReference type="InterPro" id="IPR045191">
    <property type="entry name" value="MBR1/2-like"/>
</dbReference>
<evidence type="ECO:0000256" key="1">
    <source>
        <dbReference type="ARBA" id="ARBA00000900"/>
    </source>
</evidence>
<name>A0AAF0XC10_DAUCS</name>
<dbReference type="Proteomes" id="UP000077755">
    <property type="component" value="Chromosome 6"/>
</dbReference>
<organism evidence="10 11">
    <name type="scientific">Daucus carota subsp. sativus</name>
    <name type="common">Carrot</name>
    <dbReference type="NCBI Taxonomy" id="79200"/>
    <lineage>
        <taxon>Eukaryota</taxon>
        <taxon>Viridiplantae</taxon>
        <taxon>Streptophyta</taxon>
        <taxon>Embryophyta</taxon>
        <taxon>Tracheophyta</taxon>
        <taxon>Spermatophyta</taxon>
        <taxon>Magnoliopsida</taxon>
        <taxon>eudicotyledons</taxon>
        <taxon>Gunneridae</taxon>
        <taxon>Pentapetalae</taxon>
        <taxon>asterids</taxon>
        <taxon>campanulids</taxon>
        <taxon>Apiales</taxon>
        <taxon>Apiaceae</taxon>
        <taxon>Apioideae</taxon>
        <taxon>Scandiceae</taxon>
        <taxon>Daucinae</taxon>
        <taxon>Daucus</taxon>
        <taxon>Daucus sect. Daucus</taxon>
    </lineage>
</organism>
<feature type="domain" description="RING-type" evidence="9">
    <location>
        <begin position="46"/>
        <end position="87"/>
    </location>
</feature>
<dbReference type="GO" id="GO:0061630">
    <property type="term" value="F:ubiquitin protein ligase activity"/>
    <property type="evidence" value="ECO:0007669"/>
    <property type="project" value="UniProtKB-EC"/>
</dbReference>
<dbReference type="PANTHER" id="PTHR22937">
    <property type="entry name" value="E3 UBIQUITIN-PROTEIN LIGASE RNF165"/>
    <property type="match status" value="1"/>
</dbReference>
<dbReference type="SUPFAM" id="SSF57850">
    <property type="entry name" value="RING/U-box"/>
    <property type="match status" value="1"/>
</dbReference>
<dbReference type="SMART" id="SM00184">
    <property type="entry name" value="RING"/>
    <property type="match status" value="1"/>
</dbReference>
<dbReference type="AlphaFoldDB" id="A0AAF0XC10"/>
<dbReference type="GO" id="GO:0008270">
    <property type="term" value="F:zinc ion binding"/>
    <property type="evidence" value="ECO:0007669"/>
    <property type="project" value="UniProtKB-KW"/>
</dbReference>
<evidence type="ECO:0000256" key="8">
    <source>
        <dbReference type="PROSITE-ProRule" id="PRU00175"/>
    </source>
</evidence>
<reference evidence="10" key="2">
    <citation type="submission" date="2022-03" db="EMBL/GenBank/DDBJ databases">
        <title>Draft title - Genomic analysis of global carrot germplasm unveils the trajectory of domestication and the origin of high carotenoid orange carrot.</title>
        <authorList>
            <person name="Iorizzo M."/>
            <person name="Ellison S."/>
            <person name="Senalik D."/>
            <person name="Macko-Podgorni A."/>
            <person name="Grzebelus D."/>
            <person name="Bostan H."/>
            <person name="Rolling W."/>
            <person name="Curaba J."/>
            <person name="Simon P."/>
        </authorList>
    </citation>
    <scope>NUCLEOTIDE SEQUENCE</scope>
    <source>
        <tissue evidence="10">Leaf</tissue>
    </source>
</reference>
<evidence type="ECO:0000256" key="4">
    <source>
        <dbReference type="ARBA" id="ARBA00022723"/>
    </source>
</evidence>
<keyword evidence="3" id="KW-0808">Transferase</keyword>